<evidence type="ECO:0000313" key="9">
    <source>
        <dbReference type="EMBL" id="KAL5110587.1"/>
    </source>
</evidence>
<dbReference type="PANTHER" id="PTHR12174:SF103">
    <property type="entry name" value="INTRAMEMBRANE PROTEASE (IMPAS) FAMILY"/>
    <property type="match status" value="1"/>
</dbReference>
<evidence type="ECO:0000313" key="10">
    <source>
        <dbReference type="Proteomes" id="UP001651158"/>
    </source>
</evidence>
<dbReference type="Pfam" id="PF04258">
    <property type="entry name" value="Peptidase_A22B"/>
    <property type="match status" value="1"/>
</dbReference>
<keyword evidence="10" id="KW-1185">Reference proteome</keyword>
<dbReference type="InterPro" id="IPR007369">
    <property type="entry name" value="Peptidase_A22B_SPP"/>
</dbReference>
<dbReference type="InterPro" id="IPR006639">
    <property type="entry name" value="Preselin/SPP"/>
</dbReference>
<feature type="transmembrane region" description="Helical" evidence="7">
    <location>
        <begin position="178"/>
        <end position="202"/>
    </location>
</feature>
<keyword evidence="5 7" id="KW-1133">Transmembrane helix</keyword>
<keyword evidence="6 7" id="KW-0472">Membrane</keyword>
<keyword evidence="8" id="KW-0732">Signal</keyword>
<evidence type="ECO:0000256" key="7">
    <source>
        <dbReference type="SAM" id="Phobius"/>
    </source>
</evidence>
<name>A0ABR4QLZ0_9CEST</name>
<gene>
    <name evidence="9" type="ORF">TcWFU_006915</name>
</gene>
<feature type="transmembrane region" description="Helical" evidence="7">
    <location>
        <begin position="516"/>
        <end position="534"/>
    </location>
</feature>
<feature type="transmembrane region" description="Helical" evidence="7">
    <location>
        <begin position="256"/>
        <end position="278"/>
    </location>
</feature>
<comment type="caution">
    <text evidence="9">The sequence shown here is derived from an EMBL/GenBank/DDBJ whole genome shotgun (WGS) entry which is preliminary data.</text>
</comment>
<feature type="transmembrane region" description="Helical" evidence="7">
    <location>
        <begin position="325"/>
        <end position="349"/>
    </location>
</feature>
<evidence type="ECO:0000256" key="8">
    <source>
        <dbReference type="SAM" id="SignalP"/>
    </source>
</evidence>
<reference evidence="9 10" key="1">
    <citation type="journal article" date="2022" name="Front. Cell. Infect. Microbiol.">
        <title>The Genomes of Two Strains of Taenia crassiceps the Animal Model for the Study of Human Cysticercosis.</title>
        <authorList>
            <person name="Bobes R.J."/>
            <person name="Estrada K."/>
            <person name="Rios-Valencia D.G."/>
            <person name="Calderon-Gallegos A."/>
            <person name="de la Torre P."/>
            <person name="Carrero J.C."/>
            <person name="Sanchez-Flores A."/>
            <person name="Laclette J.P."/>
        </authorList>
    </citation>
    <scope>NUCLEOTIDE SEQUENCE [LARGE SCALE GENOMIC DNA]</scope>
    <source>
        <strain evidence="9">WFUcys</strain>
    </source>
</reference>
<evidence type="ECO:0000256" key="4">
    <source>
        <dbReference type="ARBA" id="ARBA00022801"/>
    </source>
</evidence>
<evidence type="ECO:0000256" key="6">
    <source>
        <dbReference type="ARBA" id="ARBA00023136"/>
    </source>
</evidence>
<keyword evidence="3 7" id="KW-0812">Transmembrane</keyword>
<proteinExistence type="inferred from homology"/>
<evidence type="ECO:0000256" key="2">
    <source>
        <dbReference type="ARBA" id="ARBA00006859"/>
    </source>
</evidence>
<comment type="subcellular location">
    <subcellularLocation>
        <location evidence="1">Endomembrane system</location>
        <topology evidence="1">Multi-pass membrane protein</topology>
    </subcellularLocation>
</comment>
<feature type="transmembrane region" description="Helical" evidence="7">
    <location>
        <begin position="356"/>
        <end position="374"/>
    </location>
</feature>
<dbReference type="Proteomes" id="UP001651158">
    <property type="component" value="Unassembled WGS sequence"/>
</dbReference>
<keyword evidence="4" id="KW-0378">Hydrolase</keyword>
<feature type="signal peptide" evidence="8">
    <location>
        <begin position="1"/>
        <end position="18"/>
    </location>
</feature>
<evidence type="ECO:0000256" key="5">
    <source>
        <dbReference type="ARBA" id="ARBA00022989"/>
    </source>
</evidence>
<feature type="transmembrane region" description="Helical" evidence="7">
    <location>
        <begin position="299"/>
        <end position="319"/>
    </location>
</feature>
<comment type="similarity">
    <text evidence="2">Belongs to the peptidase A22B family.</text>
</comment>
<evidence type="ECO:0000256" key="3">
    <source>
        <dbReference type="ARBA" id="ARBA00022692"/>
    </source>
</evidence>
<evidence type="ECO:0000256" key="1">
    <source>
        <dbReference type="ARBA" id="ARBA00004127"/>
    </source>
</evidence>
<dbReference type="EMBL" id="JAKROA010000002">
    <property type="protein sequence ID" value="KAL5110587.1"/>
    <property type="molecule type" value="Genomic_DNA"/>
</dbReference>
<accession>A0ABR4QLZ0</accession>
<dbReference type="SMART" id="SM00730">
    <property type="entry name" value="PSN"/>
    <property type="match status" value="1"/>
</dbReference>
<feature type="transmembrane region" description="Helical" evidence="7">
    <location>
        <begin position="457"/>
        <end position="477"/>
    </location>
</feature>
<feature type="transmembrane region" description="Helical" evidence="7">
    <location>
        <begin position="226"/>
        <end position="250"/>
    </location>
</feature>
<feature type="chain" id="PRO_5047012870" evidence="8">
    <location>
        <begin position="19"/>
        <end position="601"/>
    </location>
</feature>
<feature type="transmembrane region" description="Helical" evidence="7">
    <location>
        <begin position="489"/>
        <end position="510"/>
    </location>
</feature>
<protein>
    <submittedName>
        <fullName evidence="9">Signal peptide peptidase-like 2B</fullName>
    </submittedName>
</protein>
<sequence>MLRVFLVLLGLSTGAVTANSFVPITIRLNDTSTNASFNICAYNYGGFTSPPRFPPSIIIDVRDLEGNSSTTTMDKEIKNRINYVRRNFPVVMRNAEIFSLLMQEDRTGMYGLAKVVNFSVILAAAANPATGVVKPNLHLVNRVYFVSSDALKNLLTELKSESYSGLALDFTEPSPVEVGYGILAFFVLKVLSLTSIVIAGLLNHRNHEELVSLAHKMRPDKSTNPFLKLVIPALLILSSISVILLAYFFYDVMVYFFISIFVIAGASAMSCVFTTLLFMKVPALKRLAFRIHKLNVNSVRCVLFLVFLVFTATWCVFRNNPSVGWIMQDIIGVFLIIQILADVSILLSFKAICTSFAAFVLYDVFFVFITPFLVRPLEMTEVEPLETKSAVFSRLSDTQEVLSRERRSIAAPSDSIMEAVATGSAGTSGELMPLVFKVSIAAITSRYDECQSGHDHVLLGFGDAVLPGALCVFLAFYDACWKRRVPWNFLSSLMGYVLGGVVASLVLFSTKMAQPALLYLCPFTLVVTVISAYMRGGVVDLHNLWITNMPALAYPHGETNNATEGQPAASKGADGLPNSPSVVEIDGEGKVTFHQDQYLRI</sequence>
<organism evidence="9 10">
    <name type="scientific">Taenia crassiceps</name>
    <dbReference type="NCBI Taxonomy" id="6207"/>
    <lineage>
        <taxon>Eukaryota</taxon>
        <taxon>Metazoa</taxon>
        <taxon>Spiralia</taxon>
        <taxon>Lophotrochozoa</taxon>
        <taxon>Platyhelminthes</taxon>
        <taxon>Cestoda</taxon>
        <taxon>Eucestoda</taxon>
        <taxon>Cyclophyllidea</taxon>
        <taxon>Taeniidae</taxon>
        <taxon>Taenia</taxon>
    </lineage>
</organism>
<dbReference type="PANTHER" id="PTHR12174">
    <property type="entry name" value="SIGNAL PEPTIDE PEPTIDASE"/>
    <property type="match status" value="1"/>
</dbReference>